<evidence type="ECO:0000313" key="4">
    <source>
        <dbReference type="Proteomes" id="UP000481861"/>
    </source>
</evidence>
<reference evidence="3 4" key="1">
    <citation type="submission" date="2020-01" db="EMBL/GenBank/DDBJ databases">
        <authorList>
            <consortium name="DOE Joint Genome Institute"/>
            <person name="Haridas S."/>
            <person name="Albert R."/>
            <person name="Binder M."/>
            <person name="Bloem J."/>
            <person name="Labutti K."/>
            <person name="Salamov A."/>
            <person name="Andreopoulos B."/>
            <person name="Baker S.E."/>
            <person name="Barry K."/>
            <person name="Bills G."/>
            <person name="Bluhm B.H."/>
            <person name="Cannon C."/>
            <person name="Castanera R."/>
            <person name="Culley D.E."/>
            <person name="Daum C."/>
            <person name="Ezra D."/>
            <person name="Gonzalez J.B."/>
            <person name="Henrissat B."/>
            <person name="Kuo A."/>
            <person name="Liang C."/>
            <person name="Lipzen A."/>
            <person name="Lutzoni F."/>
            <person name="Magnuson J."/>
            <person name="Mondo S."/>
            <person name="Nolan M."/>
            <person name="Ohm R."/>
            <person name="Pangilinan J."/>
            <person name="Park H.-J.H."/>
            <person name="Ramirez L."/>
            <person name="Alfaro M."/>
            <person name="Sun H."/>
            <person name="Tritt A."/>
            <person name="Yoshinaga Y."/>
            <person name="Zwiers L.-H.L."/>
            <person name="Turgeon B.G."/>
            <person name="Goodwin S.B."/>
            <person name="Spatafora J.W."/>
            <person name="Crous P.W."/>
            <person name="Grigoriev I.V."/>
        </authorList>
    </citation>
    <scope>NUCLEOTIDE SEQUENCE [LARGE SCALE GENOMIC DNA]</scope>
    <source>
        <strain evidence="3 4">CBS 611.86</strain>
    </source>
</reference>
<protein>
    <submittedName>
        <fullName evidence="3">Uncharacterized protein</fullName>
    </submittedName>
</protein>
<comment type="caution">
    <text evidence="3">The sequence shown here is derived from an EMBL/GenBank/DDBJ whole genome shotgun (WGS) entry which is preliminary data.</text>
</comment>
<dbReference type="Proteomes" id="UP000481861">
    <property type="component" value="Unassembled WGS sequence"/>
</dbReference>
<sequence>MFLREELDCLDCQNEEEVDAQLAIAATKPASTKRYRRRSLSGLDVNAMAPSATLVAPGPSQPSATEDTVSAVSMSTRWHQRRHRDNPVLSVVVGDLMALGVFAGVASIIKVVAGTRYGRTGDSSADLGRASKSDCGRALKSSSPSVPLSSTQARGNPRLNPGRARADPQGLCVQDHPRRRVFPVAARSGHAV</sequence>
<accession>A0A7C8IGT1</accession>
<gene>
    <name evidence="3" type="ORF">BDV95DRAFT_591413</name>
</gene>
<evidence type="ECO:0000256" key="1">
    <source>
        <dbReference type="SAM" id="MobiDB-lite"/>
    </source>
</evidence>
<keyword evidence="4" id="KW-1185">Reference proteome</keyword>
<keyword evidence="2" id="KW-0812">Transmembrane</keyword>
<name>A0A7C8IGT1_9PLEO</name>
<evidence type="ECO:0000256" key="2">
    <source>
        <dbReference type="SAM" id="Phobius"/>
    </source>
</evidence>
<feature type="transmembrane region" description="Helical" evidence="2">
    <location>
        <begin position="87"/>
        <end position="109"/>
    </location>
</feature>
<keyword evidence="2" id="KW-1133">Transmembrane helix</keyword>
<feature type="region of interest" description="Disordered" evidence="1">
    <location>
        <begin position="120"/>
        <end position="177"/>
    </location>
</feature>
<keyword evidence="2" id="KW-0472">Membrane</keyword>
<evidence type="ECO:0000313" key="3">
    <source>
        <dbReference type="EMBL" id="KAF2876013.1"/>
    </source>
</evidence>
<dbReference type="AlphaFoldDB" id="A0A7C8IGT1"/>
<proteinExistence type="predicted"/>
<organism evidence="3 4">
    <name type="scientific">Massariosphaeria phaeospora</name>
    <dbReference type="NCBI Taxonomy" id="100035"/>
    <lineage>
        <taxon>Eukaryota</taxon>
        <taxon>Fungi</taxon>
        <taxon>Dikarya</taxon>
        <taxon>Ascomycota</taxon>
        <taxon>Pezizomycotina</taxon>
        <taxon>Dothideomycetes</taxon>
        <taxon>Pleosporomycetidae</taxon>
        <taxon>Pleosporales</taxon>
        <taxon>Pleosporales incertae sedis</taxon>
        <taxon>Massariosphaeria</taxon>
    </lineage>
</organism>
<dbReference type="EMBL" id="JAADJZ010000004">
    <property type="protein sequence ID" value="KAF2876013.1"/>
    <property type="molecule type" value="Genomic_DNA"/>
</dbReference>
<feature type="compositionally biased region" description="Low complexity" evidence="1">
    <location>
        <begin position="141"/>
        <end position="150"/>
    </location>
</feature>